<feature type="region of interest" description="Disordered" evidence="1">
    <location>
        <begin position="1"/>
        <end position="25"/>
    </location>
</feature>
<accession>A0ABQ7H656</accession>
<name>A0ABQ7H656_DUNSA</name>
<reference evidence="2" key="1">
    <citation type="submission" date="2017-08" db="EMBL/GenBank/DDBJ databases">
        <authorList>
            <person name="Polle J.E."/>
            <person name="Barry K."/>
            <person name="Cushman J."/>
            <person name="Schmutz J."/>
            <person name="Tran D."/>
            <person name="Hathwaick L.T."/>
            <person name="Yim W.C."/>
            <person name="Jenkins J."/>
            <person name="Mckie-Krisberg Z.M."/>
            <person name="Prochnik S."/>
            <person name="Lindquist E."/>
            <person name="Dockter R.B."/>
            <person name="Adam C."/>
            <person name="Molina H."/>
            <person name="Bunkerborg J."/>
            <person name="Jin E."/>
            <person name="Buchheim M."/>
            <person name="Magnuson J."/>
        </authorList>
    </citation>
    <scope>NUCLEOTIDE SEQUENCE</scope>
    <source>
        <strain evidence="2">CCAP 19/18</strain>
    </source>
</reference>
<sequence length="79" mass="8912">MQAVKTNNGPPPPNGLLDISTAGHQHCRSPPVPCQPCQCAQCCHACSREVRARHYWQQGLYCALVDNLMRQEQRHQKDC</sequence>
<keyword evidence="3" id="KW-1185">Reference proteome</keyword>
<proteinExistence type="predicted"/>
<gene>
    <name evidence="2" type="ORF">DUNSADRAFT_7654</name>
</gene>
<dbReference type="EMBL" id="MU069463">
    <property type="protein sequence ID" value="KAF5842340.1"/>
    <property type="molecule type" value="Genomic_DNA"/>
</dbReference>
<evidence type="ECO:0000313" key="2">
    <source>
        <dbReference type="EMBL" id="KAF5842340.1"/>
    </source>
</evidence>
<organism evidence="2 3">
    <name type="scientific">Dunaliella salina</name>
    <name type="common">Green alga</name>
    <name type="synonym">Protococcus salinus</name>
    <dbReference type="NCBI Taxonomy" id="3046"/>
    <lineage>
        <taxon>Eukaryota</taxon>
        <taxon>Viridiplantae</taxon>
        <taxon>Chlorophyta</taxon>
        <taxon>core chlorophytes</taxon>
        <taxon>Chlorophyceae</taxon>
        <taxon>CS clade</taxon>
        <taxon>Chlamydomonadales</taxon>
        <taxon>Dunaliellaceae</taxon>
        <taxon>Dunaliella</taxon>
    </lineage>
</organism>
<evidence type="ECO:0000256" key="1">
    <source>
        <dbReference type="SAM" id="MobiDB-lite"/>
    </source>
</evidence>
<dbReference type="Proteomes" id="UP000815325">
    <property type="component" value="Unassembled WGS sequence"/>
</dbReference>
<evidence type="ECO:0000313" key="3">
    <source>
        <dbReference type="Proteomes" id="UP000815325"/>
    </source>
</evidence>
<protein>
    <submittedName>
        <fullName evidence="2">Uncharacterized protein</fullName>
    </submittedName>
</protein>
<comment type="caution">
    <text evidence="2">The sequence shown here is derived from an EMBL/GenBank/DDBJ whole genome shotgun (WGS) entry which is preliminary data.</text>
</comment>